<evidence type="ECO:0000313" key="2">
    <source>
        <dbReference type="EMBL" id="CAF5192061.1"/>
    </source>
</evidence>
<proteinExistence type="predicted"/>
<accession>A0A816MYY8</accession>
<comment type="caution">
    <text evidence="1">The sequence shown here is derived from an EMBL/GenBank/DDBJ whole genome shotgun (WGS) entry which is preliminary data.</text>
</comment>
<evidence type="ECO:0000313" key="3">
    <source>
        <dbReference type="Proteomes" id="UP000663824"/>
    </source>
</evidence>
<dbReference type="EMBL" id="CAJOBI010326051">
    <property type="protein sequence ID" value="CAF5192061.1"/>
    <property type="molecule type" value="Genomic_DNA"/>
</dbReference>
<sequence>MTIDTSDNDDMDQYDAQPCSLSTNDLNKLVKDNLDEVSIVSENFDFTNLMHHEEKEKLTLHRYTTMDLLSFSQNLIRFIKNANISKANAEQLITLIQSGLPHPNTLPNNYAEILTLLSGPSEKF</sequence>
<gene>
    <name evidence="1" type="ORF">MBJ925_LOCUS8110</name>
    <name evidence="2" type="ORF">SMN809_LOCUS72607</name>
</gene>
<dbReference type="Proteomes" id="UP000676336">
    <property type="component" value="Unassembled WGS sequence"/>
</dbReference>
<dbReference type="Proteomes" id="UP000663824">
    <property type="component" value="Unassembled WGS sequence"/>
</dbReference>
<organism evidence="1 3">
    <name type="scientific">Rotaria magnacalcarata</name>
    <dbReference type="NCBI Taxonomy" id="392030"/>
    <lineage>
        <taxon>Eukaryota</taxon>
        <taxon>Metazoa</taxon>
        <taxon>Spiralia</taxon>
        <taxon>Gnathifera</taxon>
        <taxon>Rotifera</taxon>
        <taxon>Eurotatoria</taxon>
        <taxon>Bdelloidea</taxon>
        <taxon>Philodinida</taxon>
        <taxon>Philodinidae</taxon>
        <taxon>Rotaria</taxon>
    </lineage>
</organism>
<dbReference type="EMBL" id="CAJNRE010002922">
    <property type="protein sequence ID" value="CAF1998224.1"/>
    <property type="molecule type" value="Genomic_DNA"/>
</dbReference>
<reference evidence="1" key="1">
    <citation type="submission" date="2021-02" db="EMBL/GenBank/DDBJ databases">
        <authorList>
            <person name="Nowell W R."/>
        </authorList>
    </citation>
    <scope>NUCLEOTIDE SEQUENCE</scope>
</reference>
<name>A0A816MYY8_9BILA</name>
<protein>
    <submittedName>
        <fullName evidence="1">Uncharacterized protein</fullName>
    </submittedName>
</protein>
<evidence type="ECO:0000313" key="1">
    <source>
        <dbReference type="EMBL" id="CAF1998224.1"/>
    </source>
</evidence>
<dbReference type="AlphaFoldDB" id="A0A816MYY8"/>